<dbReference type="AlphaFoldDB" id="A0A059C8E2"/>
<name>A0A059C8E2_EUCGR</name>
<reference evidence="1" key="1">
    <citation type="submission" date="2013-07" db="EMBL/GenBank/DDBJ databases">
        <title>The genome of Eucalyptus grandis.</title>
        <authorList>
            <person name="Schmutz J."/>
            <person name="Hayes R."/>
            <person name="Myburg A."/>
            <person name="Tuskan G."/>
            <person name="Grattapaglia D."/>
            <person name="Rokhsar D.S."/>
        </authorList>
    </citation>
    <scope>NUCLEOTIDE SEQUENCE</scope>
    <source>
        <tissue evidence="1">Leaf extractions</tissue>
    </source>
</reference>
<evidence type="ECO:0000313" key="1">
    <source>
        <dbReference type="EMBL" id="KCW74220.1"/>
    </source>
</evidence>
<dbReference type="InParanoid" id="A0A059C8E2"/>
<accession>A0A059C8E2</accession>
<gene>
    <name evidence="1" type="ORF">EUGRSUZ_E02862</name>
</gene>
<organism evidence="1">
    <name type="scientific">Eucalyptus grandis</name>
    <name type="common">Flooded gum</name>
    <dbReference type="NCBI Taxonomy" id="71139"/>
    <lineage>
        <taxon>Eukaryota</taxon>
        <taxon>Viridiplantae</taxon>
        <taxon>Streptophyta</taxon>
        <taxon>Embryophyta</taxon>
        <taxon>Tracheophyta</taxon>
        <taxon>Spermatophyta</taxon>
        <taxon>Magnoliopsida</taxon>
        <taxon>eudicotyledons</taxon>
        <taxon>Gunneridae</taxon>
        <taxon>Pentapetalae</taxon>
        <taxon>rosids</taxon>
        <taxon>malvids</taxon>
        <taxon>Myrtales</taxon>
        <taxon>Myrtaceae</taxon>
        <taxon>Myrtoideae</taxon>
        <taxon>Eucalypteae</taxon>
        <taxon>Eucalyptus</taxon>
    </lineage>
</organism>
<proteinExistence type="predicted"/>
<protein>
    <submittedName>
        <fullName evidence="1">Uncharacterized protein</fullName>
    </submittedName>
</protein>
<sequence>MYCTFLYRKMYCTLIVVNNNLLLLQSLVTEQTLSQITVLIALVCPFPLMAHLQNEHIMCHEPPPIQVTGKI</sequence>
<dbReference type="EMBL" id="KK198757">
    <property type="protein sequence ID" value="KCW74220.1"/>
    <property type="molecule type" value="Genomic_DNA"/>
</dbReference>
<dbReference type="Gramene" id="KCW74220">
    <property type="protein sequence ID" value="KCW74220"/>
    <property type="gene ID" value="EUGRSUZ_E02862"/>
</dbReference>